<name>A0A9D3MJ53_ANGAN</name>
<dbReference type="Proteomes" id="UP001044222">
    <property type="component" value="Unassembled WGS sequence"/>
</dbReference>
<keyword evidence="2" id="KW-1133">Transmembrane helix</keyword>
<feature type="transmembrane region" description="Helical" evidence="2">
    <location>
        <begin position="27"/>
        <end position="46"/>
    </location>
</feature>
<dbReference type="GO" id="GO:0048488">
    <property type="term" value="P:synaptic vesicle endocytosis"/>
    <property type="evidence" value="ECO:0007669"/>
    <property type="project" value="TreeGrafter"/>
</dbReference>
<dbReference type="EMBL" id="JAFIRN010000005">
    <property type="protein sequence ID" value="KAG5848245.1"/>
    <property type="molecule type" value="Genomic_DNA"/>
</dbReference>
<dbReference type="GO" id="GO:0098793">
    <property type="term" value="C:presynapse"/>
    <property type="evidence" value="ECO:0007669"/>
    <property type="project" value="GOC"/>
</dbReference>
<evidence type="ECO:0000256" key="1">
    <source>
        <dbReference type="SAM" id="MobiDB-lite"/>
    </source>
</evidence>
<gene>
    <name evidence="4" type="ORF">ANANG_G00096430</name>
</gene>
<dbReference type="InterPro" id="IPR047104">
    <property type="entry name" value="BLTP1_N"/>
</dbReference>
<feature type="region of interest" description="Disordered" evidence="1">
    <location>
        <begin position="157"/>
        <end position="180"/>
    </location>
</feature>
<dbReference type="PANTHER" id="PTHR31640:SF1">
    <property type="entry name" value="BRIDGE-LIKE LIPID TRANSFER PROTEIN FAMILY MEMBER 1"/>
    <property type="match status" value="1"/>
</dbReference>
<evidence type="ECO:0000259" key="3">
    <source>
        <dbReference type="Pfam" id="PF20413"/>
    </source>
</evidence>
<keyword evidence="2" id="KW-0472">Membrane</keyword>
<keyword evidence="2" id="KW-0812">Transmembrane</keyword>
<sequence length="355" mass="39980">MDTNTNDSAFPSYVDLDKFLVKHDSNFVWLLMATILSCGWIIYLTYYNSRNIGLILTLIINRLYKNGYIHIGSFSFSVLSGKVMFRDVYYINEDMSIRIQDGFLIFRWWKVYNPKQKQHDPKAETRLYVTVNGFEFHVYNRTDLYSRLQETFGLEPTLTGHKKGEEPDETLNSVSITTESPDPASSWRSLIPVIKVNISTGRLAFGNHYLPQTLCVHFDDAFLTYTTKPPSSHLDQFMHIVKGSVENVRVMLVPSPRYLGLQNDEPPRLMGEGFVVMQSNDVDIYYYMDEPGLVTEDVENGEAEGCSEARNSRICPPAGGWTSSAAKAPISTTAPGPIGRGTVCGSSSCRLTSSP</sequence>
<dbReference type="Pfam" id="PF20413">
    <property type="entry name" value="BLTP1_N"/>
    <property type="match status" value="1"/>
</dbReference>
<feature type="domain" description="Bridge-like lipid transfer protein family member 1 N-terminal" evidence="3">
    <location>
        <begin position="1"/>
        <end position="320"/>
    </location>
</feature>
<protein>
    <recommendedName>
        <fullName evidence="3">Bridge-like lipid transfer protein family member 1 N-terminal domain-containing protein</fullName>
    </recommendedName>
</protein>
<keyword evidence="5" id="KW-1185">Reference proteome</keyword>
<evidence type="ECO:0000313" key="4">
    <source>
        <dbReference type="EMBL" id="KAG5848245.1"/>
    </source>
</evidence>
<feature type="compositionally biased region" description="Polar residues" evidence="1">
    <location>
        <begin position="170"/>
        <end position="180"/>
    </location>
</feature>
<organism evidence="4 5">
    <name type="scientific">Anguilla anguilla</name>
    <name type="common">European freshwater eel</name>
    <name type="synonym">Muraena anguilla</name>
    <dbReference type="NCBI Taxonomy" id="7936"/>
    <lineage>
        <taxon>Eukaryota</taxon>
        <taxon>Metazoa</taxon>
        <taxon>Chordata</taxon>
        <taxon>Craniata</taxon>
        <taxon>Vertebrata</taxon>
        <taxon>Euteleostomi</taxon>
        <taxon>Actinopterygii</taxon>
        <taxon>Neopterygii</taxon>
        <taxon>Teleostei</taxon>
        <taxon>Anguilliformes</taxon>
        <taxon>Anguillidae</taxon>
        <taxon>Anguilla</taxon>
    </lineage>
</organism>
<comment type="caution">
    <text evidence="4">The sequence shown here is derived from an EMBL/GenBank/DDBJ whole genome shotgun (WGS) entry which is preliminary data.</text>
</comment>
<proteinExistence type="predicted"/>
<dbReference type="PANTHER" id="PTHR31640">
    <property type="entry name" value="TRANSMEMBRANE PROTEIN KIAA1109"/>
    <property type="match status" value="1"/>
</dbReference>
<evidence type="ECO:0000313" key="5">
    <source>
        <dbReference type="Proteomes" id="UP001044222"/>
    </source>
</evidence>
<accession>A0A9D3MJ53</accession>
<evidence type="ECO:0000256" key="2">
    <source>
        <dbReference type="SAM" id="Phobius"/>
    </source>
</evidence>
<dbReference type="AlphaFoldDB" id="A0A9D3MJ53"/>
<dbReference type="InterPro" id="IPR033616">
    <property type="entry name" value="BLTP1"/>
</dbReference>
<feature type="transmembrane region" description="Helical" evidence="2">
    <location>
        <begin position="67"/>
        <end position="85"/>
    </location>
</feature>
<reference evidence="4" key="1">
    <citation type="submission" date="2021-01" db="EMBL/GenBank/DDBJ databases">
        <title>A chromosome-scale assembly of European eel, Anguilla anguilla.</title>
        <authorList>
            <person name="Henkel C."/>
            <person name="Jong-Raadsen S.A."/>
            <person name="Dufour S."/>
            <person name="Weltzien F.-A."/>
            <person name="Palstra A.P."/>
            <person name="Pelster B."/>
            <person name="Spaink H.P."/>
            <person name="Van Den Thillart G.E."/>
            <person name="Jansen H."/>
            <person name="Zahm M."/>
            <person name="Klopp C."/>
            <person name="Cedric C."/>
            <person name="Louis A."/>
            <person name="Berthelot C."/>
            <person name="Parey E."/>
            <person name="Roest Crollius H."/>
            <person name="Montfort J."/>
            <person name="Robinson-Rechavi M."/>
            <person name="Bucao C."/>
            <person name="Bouchez O."/>
            <person name="Gislard M."/>
            <person name="Lluch J."/>
            <person name="Milhes M."/>
            <person name="Lampietro C."/>
            <person name="Lopez Roques C."/>
            <person name="Donnadieu C."/>
            <person name="Braasch I."/>
            <person name="Desvignes T."/>
            <person name="Postlethwait J."/>
            <person name="Bobe J."/>
            <person name="Guiguen Y."/>
            <person name="Dirks R."/>
        </authorList>
    </citation>
    <scope>NUCLEOTIDE SEQUENCE</scope>
    <source>
        <strain evidence="4">Tag_6206</strain>
        <tissue evidence="4">Liver</tissue>
    </source>
</reference>